<evidence type="ECO:0000313" key="6">
    <source>
        <dbReference type="Proteomes" id="UP001157161"/>
    </source>
</evidence>
<feature type="signal peptide" evidence="3">
    <location>
        <begin position="1"/>
        <end position="24"/>
    </location>
</feature>
<organism evidence="5 6">
    <name type="scientific">Litorihabitans aurantiacus</name>
    <dbReference type="NCBI Taxonomy" id="1930061"/>
    <lineage>
        <taxon>Bacteria</taxon>
        <taxon>Bacillati</taxon>
        <taxon>Actinomycetota</taxon>
        <taxon>Actinomycetes</taxon>
        <taxon>Micrococcales</taxon>
        <taxon>Beutenbergiaceae</taxon>
        <taxon>Litorihabitans</taxon>
    </lineage>
</organism>
<feature type="compositionally biased region" description="Low complexity" evidence="2">
    <location>
        <begin position="58"/>
        <end position="76"/>
    </location>
</feature>
<feature type="domain" description="M23ase beta-sheet core" evidence="4">
    <location>
        <begin position="105"/>
        <end position="191"/>
    </location>
</feature>
<accession>A0AA37XEK0</accession>
<dbReference type="SUPFAM" id="SSF51261">
    <property type="entry name" value="Duplicated hybrid motif"/>
    <property type="match status" value="1"/>
</dbReference>
<evidence type="ECO:0000313" key="5">
    <source>
        <dbReference type="EMBL" id="GMA31798.1"/>
    </source>
</evidence>
<evidence type="ECO:0000256" key="1">
    <source>
        <dbReference type="ARBA" id="ARBA00022729"/>
    </source>
</evidence>
<dbReference type="EMBL" id="BSUM01000001">
    <property type="protein sequence ID" value="GMA31798.1"/>
    <property type="molecule type" value="Genomic_DNA"/>
</dbReference>
<protein>
    <recommendedName>
        <fullName evidence="4">M23ase beta-sheet core domain-containing protein</fullName>
    </recommendedName>
</protein>
<keyword evidence="1 3" id="KW-0732">Signal</keyword>
<feature type="chain" id="PRO_5041364678" description="M23ase beta-sheet core domain-containing protein" evidence="3">
    <location>
        <begin position="25"/>
        <end position="233"/>
    </location>
</feature>
<evidence type="ECO:0000259" key="4">
    <source>
        <dbReference type="Pfam" id="PF01551"/>
    </source>
</evidence>
<feature type="compositionally biased region" description="Gly residues" evidence="2">
    <location>
        <begin position="223"/>
        <end position="233"/>
    </location>
</feature>
<comment type="caution">
    <text evidence="5">The sequence shown here is derived from an EMBL/GenBank/DDBJ whole genome shotgun (WGS) entry which is preliminary data.</text>
</comment>
<dbReference type="InterPro" id="IPR050570">
    <property type="entry name" value="Cell_wall_metabolism_enzyme"/>
</dbReference>
<dbReference type="GO" id="GO:0004222">
    <property type="term" value="F:metalloendopeptidase activity"/>
    <property type="evidence" value="ECO:0007669"/>
    <property type="project" value="TreeGrafter"/>
</dbReference>
<gene>
    <name evidence="5" type="ORF">GCM10025875_17900</name>
</gene>
<evidence type="ECO:0000256" key="3">
    <source>
        <dbReference type="SAM" id="SignalP"/>
    </source>
</evidence>
<feature type="region of interest" description="Disordered" evidence="2">
    <location>
        <begin position="57"/>
        <end position="76"/>
    </location>
</feature>
<dbReference type="InterPro" id="IPR011055">
    <property type="entry name" value="Dup_hybrid_motif"/>
</dbReference>
<dbReference type="CDD" id="cd12797">
    <property type="entry name" value="M23_peptidase"/>
    <property type="match status" value="1"/>
</dbReference>
<reference evidence="5" key="2">
    <citation type="submission" date="2023-02" db="EMBL/GenBank/DDBJ databases">
        <authorList>
            <person name="Sun Q."/>
            <person name="Mori K."/>
        </authorList>
    </citation>
    <scope>NUCLEOTIDE SEQUENCE</scope>
    <source>
        <strain evidence="5">NBRC 112290</strain>
    </source>
</reference>
<evidence type="ECO:0000256" key="2">
    <source>
        <dbReference type="SAM" id="MobiDB-lite"/>
    </source>
</evidence>
<dbReference type="Gene3D" id="2.70.70.10">
    <property type="entry name" value="Glucose Permease (Domain IIA)"/>
    <property type="match status" value="1"/>
</dbReference>
<dbReference type="AlphaFoldDB" id="A0AA37XEK0"/>
<sequence>MPQVLRTVATLGALGALATTALLASSGGGAEDSGPSGGRADPVADAVADAVAADRDGATTGAPASASTRPSPTGPAGAAVVYDWPLDPPSVVRPFDEPPQPWLAGHRGADLAGVPGAPVRAAADGVVAFAGSVAGKPVVSVDHADGIRTTYEPVEAVVTRGAAVARGDVIGTLAAGHPDVAGAPGTALHWGRAPDRTPTSTRWRWSRPRSSSGCGSSGDRCDGGGSGLWRGHR</sequence>
<dbReference type="PANTHER" id="PTHR21666">
    <property type="entry name" value="PEPTIDASE-RELATED"/>
    <property type="match status" value="1"/>
</dbReference>
<dbReference type="Pfam" id="PF01551">
    <property type="entry name" value="Peptidase_M23"/>
    <property type="match status" value="1"/>
</dbReference>
<dbReference type="Proteomes" id="UP001157161">
    <property type="component" value="Unassembled WGS sequence"/>
</dbReference>
<dbReference type="RefSeq" id="WP_284250559.1">
    <property type="nucleotide sequence ID" value="NZ_BSUM01000001.1"/>
</dbReference>
<name>A0AA37XEK0_9MICO</name>
<dbReference type="PANTHER" id="PTHR21666:SF289">
    <property type="entry name" value="L-ALA--D-GLU ENDOPEPTIDASE"/>
    <property type="match status" value="1"/>
</dbReference>
<reference evidence="5" key="1">
    <citation type="journal article" date="2014" name="Int. J. Syst. Evol. Microbiol.">
        <title>Complete genome sequence of Corynebacterium casei LMG S-19264T (=DSM 44701T), isolated from a smear-ripened cheese.</title>
        <authorList>
            <consortium name="US DOE Joint Genome Institute (JGI-PGF)"/>
            <person name="Walter F."/>
            <person name="Albersmeier A."/>
            <person name="Kalinowski J."/>
            <person name="Ruckert C."/>
        </authorList>
    </citation>
    <scope>NUCLEOTIDE SEQUENCE</scope>
    <source>
        <strain evidence="5">NBRC 112290</strain>
    </source>
</reference>
<dbReference type="InterPro" id="IPR016047">
    <property type="entry name" value="M23ase_b-sheet_dom"/>
</dbReference>
<proteinExistence type="predicted"/>
<feature type="compositionally biased region" description="Low complexity" evidence="2">
    <location>
        <begin position="196"/>
        <end position="218"/>
    </location>
</feature>
<feature type="region of interest" description="Disordered" evidence="2">
    <location>
        <begin position="185"/>
        <end position="233"/>
    </location>
</feature>
<keyword evidence="6" id="KW-1185">Reference proteome</keyword>